<keyword evidence="4" id="KW-1185">Reference proteome</keyword>
<reference evidence="3 4" key="1">
    <citation type="submission" date="2019-10" db="EMBL/GenBank/DDBJ databases">
        <title>Complete genome sequence of Vibrio sp. strain THAF100, isolated from non-filtered water from the water column of tank 6 of a marine aquarium containing stony-coral fragments. Water maintained at 26 degree C.</title>
        <authorList>
            <person name="Ruckert C."/>
            <person name="Franco A."/>
            <person name="Kalinowski J."/>
            <person name="Glaeser S."/>
        </authorList>
    </citation>
    <scope>NUCLEOTIDE SEQUENCE [LARGE SCALE GENOMIC DNA]</scope>
    <source>
        <strain evidence="3 4">THAF100</strain>
    </source>
</reference>
<dbReference type="PROSITE" id="PS00455">
    <property type="entry name" value="AMP_BINDING"/>
    <property type="match status" value="1"/>
</dbReference>
<dbReference type="AlphaFoldDB" id="A0A5P9CH24"/>
<protein>
    <submittedName>
        <fullName evidence="3">Putative sulfoacetate--CoA ligase</fullName>
        <ecNumber evidence="3">6.2.1.-</ecNumber>
    </submittedName>
</protein>
<sequence>MSIITRILDHSSSKPLHVAIQEKDVSITYEQLASDIRRVSNSMKLTVGVGEFVIIHASNSYEFILTYFSVHYTGAKAVIIASDSEKNYKEFVVNTVKPKLVVCDCKSYVNNIVQSNESNACLAQESEHADLMFTSGTTGEPKGVPLTHAQLTAATEHIVEQVGNTGNDVELLLMPLSHSFGMARMRSTLFVGGTLVIGYPLQRLKGVFKAIEEHSVTGFGIVPSAWSFITQMSKDMIAKYASRLRYIELGSAYLAPEEKRRLTEWFPDTNIVMHYGLTEVSRAIFTCFHTDDLEAIGKVSRGAKFIIIKEDGSKAEEGEEGEIAFLAPWMASEYYNNPLLTSKSYFEGYLLTGDLGKYQGEYLYLTGRLKEVINVGGKKVSPYQVEDVLNQCDGILESACIPFSDKNMGEVVQAYVVLEPENTAEFSEIVGNLKQYAAEHLPVHMRPQKFHKINSLPKTPLGKLQRLKLASM</sequence>
<dbReference type="OrthoDB" id="5817163at2"/>
<dbReference type="Pfam" id="PF13193">
    <property type="entry name" value="AMP-binding_C"/>
    <property type="match status" value="1"/>
</dbReference>
<dbReference type="Pfam" id="PF00501">
    <property type="entry name" value="AMP-binding"/>
    <property type="match status" value="1"/>
</dbReference>
<dbReference type="InterPro" id="IPR045851">
    <property type="entry name" value="AMP-bd_C_sf"/>
</dbReference>
<dbReference type="EC" id="6.2.1.-" evidence="3"/>
<dbReference type="InterPro" id="IPR042099">
    <property type="entry name" value="ANL_N_sf"/>
</dbReference>
<keyword evidence="3" id="KW-0436">Ligase</keyword>
<dbReference type="PANTHER" id="PTHR24096">
    <property type="entry name" value="LONG-CHAIN-FATTY-ACID--COA LIGASE"/>
    <property type="match status" value="1"/>
</dbReference>
<dbReference type="EMBL" id="CP045350">
    <property type="protein sequence ID" value="QFT24862.1"/>
    <property type="molecule type" value="Genomic_DNA"/>
</dbReference>
<dbReference type="InterPro" id="IPR020845">
    <property type="entry name" value="AMP-binding_CS"/>
</dbReference>
<evidence type="ECO:0000313" key="4">
    <source>
        <dbReference type="Proteomes" id="UP000326936"/>
    </source>
</evidence>
<proteinExistence type="predicted"/>
<dbReference type="RefSeq" id="WP_152429197.1">
    <property type="nucleotide sequence ID" value="NZ_CBCSDK010000020.1"/>
</dbReference>
<dbReference type="KEGG" id="vaq:FIV01_00080"/>
<evidence type="ECO:0000259" key="1">
    <source>
        <dbReference type="Pfam" id="PF00501"/>
    </source>
</evidence>
<feature type="domain" description="AMP-dependent synthetase/ligase" evidence="1">
    <location>
        <begin position="13"/>
        <end position="335"/>
    </location>
</feature>
<dbReference type="Proteomes" id="UP000326936">
    <property type="component" value="Chromosome"/>
</dbReference>
<dbReference type="InterPro" id="IPR025110">
    <property type="entry name" value="AMP-bd_C"/>
</dbReference>
<dbReference type="Gene3D" id="3.30.300.30">
    <property type="match status" value="1"/>
</dbReference>
<feature type="domain" description="AMP-binding enzyme C-terminal" evidence="2">
    <location>
        <begin position="384"/>
        <end position="463"/>
    </location>
</feature>
<accession>A0A5P9CH24</accession>
<evidence type="ECO:0000259" key="2">
    <source>
        <dbReference type="Pfam" id="PF13193"/>
    </source>
</evidence>
<dbReference type="Gene3D" id="3.40.50.12780">
    <property type="entry name" value="N-terminal domain of ligase-like"/>
    <property type="match status" value="1"/>
</dbReference>
<dbReference type="InterPro" id="IPR000873">
    <property type="entry name" value="AMP-dep_synth/lig_dom"/>
</dbReference>
<evidence type="ECO:0000313" key="3">
    <source>
        <dbReference type="EMBL" id="QFT24862.1"/>
    </source>
</evidence>
<dbReference type="SUPFAM" id="SSF56801">
    <property type="entry name" value="Acetyl-CoA synthetase-like"/>
    <property type="match status" value="1"/>
</dbReference>
<dbReference type="GO" id="GO:0016874">
    <property type="term" value="F:ligase activity"/>
    <property type="evidence" value="ECO:0007669"/>
    <property type="project" value="UniProtKB-KW"/>
</dbReference>
<gene>
    <name evidence="3" type="primary">sauT</name>
    <name evidence="3" type="ORF">FIV01_00080</name>
</gene>
<organism evidence="3 4">
    <name type="scientific">Vibrio aquimaris</name>
    <dbReference type="NCBI Taxonomy" id="2587862"/>
    <lineage>
        <taxon>Bacteria</taxon>
        <taxon>Pseudomonadati</taxon>
        <taxon>Pseudomonadota</taxon>
        <taxon>Gammaproteobacteria</taxon>
        <taxon>Vibrionales</taxon>
        <taxon>Vibrionaceae</taxon>
        <taxon>Vibrio</taxon>
    </lineage>
</organism>
<name>A0A5P9CH24_9VIBR</name>